<accession>A0ABD1NHY9</accession>
<protein>
    <submittedName>
        <fullName evidence="1">Uncharacterized protein</fullName>
    </submittedName>
</protein>
<comment type="caution">
    <text evidence="1">The sequence shown here is derived from an EMBL/GenBank/DDBJ whole genome shotgun (WGS) entry which is preliminary data.</text>
</comment>
<evidence type="ECO:0000313" key="1">
    <source>
        <dbReference type="EMBL" id="KAL2347741.1"/>
    </source>
</evidence>
<sequence>MVFKIQETTIGCTVLQSSTSSDSAFGYFTVSFMNSRLHLTRNEVLMVFAHSS</sequence>
<keyword evidence="2" id="KW-1185">Reference proteome</keyword>
<dbReference type="AlphaFoldDB" id="A0ABD1NHY9"/>
<reference evidence="1 2" key="1">
    <citation type="submission" date="2024-08" db="EMBL/GenBank/DDBJ databases">
        <title>Insights into the chromosomal genome structure of Flemingia macrophylla.</title>
        <authorList>
            <person name="Ding Y."/>
            <person name="Zhao Y."/>
            <person name="Bi W."/>
            <person name="Wu M."/>
            <person name="Zhao G."/>
            <person name="Gong Y."/>
            <person name="Li W."/>
            <person name="Zhang P."/>
        </authorList>
    </citation>
    <scope>NUCLEOTIDE SEQUENCE [LARGE SCALE GENOMIC DNA]</scope>
    <source>
        <strain evidence="1">DYQJB</strain>
        <tissue evidence="1">Leaf</tissue>
    </source>
</reference>
<dbReference type="Proteomes" id="UP001603857">
    <property type="component" value="Unassembled WGS sequence"/>
</dbReference>
<name>A0ABD1NHY9_9FABA</name>
<proteinExistence type="predicted"/>
<dbReference type="EMBL" id="JBGMDY010000001">
    <property type="protein sequence ID" value="KAL2347741.1"/>
    <property type="molecule type" value="Genomic_DNA"/>
</dbReference>
<gene>
    <name evidence="1" type="ORF">Fmac_001741</name>
</gene>
<organism evidence="1 2">
    <name type="scientific">Flemingia macrophylla</name>
    <dbReference type="NCBI Taxonomy" id="520843"/>
    <lineage>
        <taxon>Eukaryota</taxon>
        <taxon>Viridiplantae</taxon>
        <taxon>Streptophyta</taxon>
        <taxon>Embryophyta</taxon>
        <taxon>Tracheophyta</taxon>
        <taxon>Spermatophyta</taxon>
        <taxon>Magnoliopsida</taxon>
        <taxon>eudicotyledons</taxon>
        <taxon>Gunneridae</taxon>
        <taxon>Pentapetalae</taxon>
        <taxon>rosids</taxon>
        <taxon>fabids</taxon>
        <taxon>Fabales</taxon>
        <taxon>Fabaceae</taxon>
        <taxon>Papilionoideae</taxon>
        <taxon>50 kb inversion clade</taxon>
        <taxon>NPAAA clade</taxon>
        <taxon>indigoferoid/millettioid clade</taxon>
        <taxon>Phaseoleae</taxon>
        <taxon>Flemingia</taxon>
    </lineage>
</organism>
<evidence type="ECO:0000313" key="2">
    <source>
        <dbReference type="Proteomes" id="UP001603857"/>
    </source>
</evidence>